<dbReference type="InterPro" id="IPR036412">
    <property type="entry name" value="HAD-like_sf"/>
</dbReference>
<dbReference type="GO" id="GO:0046872">
    <property type="term" value="F:metal ion binding"/>
    <property type="evidence" value="ECO:0007669"/>
    <property type="project" value="UniProtKB-KW"/>
</dbReference>
<dbReference type="SFLD" id="SFLDG01129">
    <property type="entry name" value="C1.5:_HAD__Beta-PGM__Phosphata"/>
    <property type="match status" value="1"/>
</dbReference>
<keyword evidence="7" id="KW-1185">Reference proteome</keyword>
<dbReference type="PANTHER" id="PTHR46193:SF18">
    <property type="entry name" value="HEXITOL PHOSPHATASE B"/>
    <property type="match status" value="1"/>
</dbReference>
<dbReference type="GO" id="GO:0003824">
    <property type="term" value="F:catalytic activity"/>
    <property type="evidence" value="ECO:0007669"/>
    <property type="project" value="UniProtKB-ARBA"/>
</dbReference>
<evidence type="ECO:0000256" key="1">
    <source>
        <dbReference type="ARBA" id="ARBA00001946"/>
    </source>
</evidence>
<keyword evidence="5" id="KW-0119">Carbohydrate metabolism</keyword>
<dbReference type="STRING" id="553466.SAMN04487950_3538"/>
<dbReference type="EMBL" id="FOTC01000005">
    <property type="protein sequence ID" value="SFL37786.1"/>
    <property type="molecule type" value="Genomic_DNA"/>
</dbReference>
<evidence type="ECO:0000256" key="3">
    <source>
        <dbReference type="ARBA" id="ARBA00022723"/>
    </source>
</evidence>
<dbReference type="InterPro" id="IPR023214">
    <property type="entry name" value="HAD_sf"/>
</dbReference>
<dbReference type="SFLD" id="SFLDS00003">
    <property type="entry name" value="Haloacid_Dehalogenase"/>
    <property type="match status" value="1"/>
</dbReference>
<evidence type="ECO:0000313" key="6">
    <source>
        <dbReference type="EMBL" id="SFL37786.1"/>
    </source>
</evidence>
<name>A0A1I4H8P8_9EURY</name>
<dbReference type="InterPro" id="IPR006439">
    <property type="entry name" value="HAD-SF_hydro_IA"/>
</dbReference>
<organism evidence="6 7">
    <name type="scientific">Halogranum rubrum</name>
    <dbReference type="NCBI Taxonomy" id="553466"/>
    <lineage>
        <taxon>Archaea</taxon>
        <taxon>Methanobacteriati</taxon>
        <taxon>Methanobacteriota</taxon>
        <taxon>Stenosarchaea group</taxon>
        <taxon>Halobacteria</taxon>
        <taxon>Halobacteriales</taxon>
        <taxon>Haloferacaceae</taxon>
    </lineage>
</organism>
<evidence type="ECO:0000313" key="7">
    <source>
        <dbReference type="Proteomes" id="UP000199607"/>
    </source>
</evidence>
<sequence>MTAMPDTPTAVLFDMDGVIVNSEDYWHIFEEETLFPETLGDIRPENDEITGMNYREIYDYLDETYGTTVTKAEFIDLYNETSKTIYGEQVEIMDGFDRLTGTLRDRGTKLAIVSSAPKSWIQTTIDRFELGPFDLVLSAEDIDAPGKPEPHIYEHAAAEVDTDPEDCTVVEDSEHGATSAARAGTYVVGYRTEANAETDLSMADVVVNGPQELRAELLD</sequence>
<evidence type="ECO:0000256" key="5">
    <source>
        <dbReference type="ARBA" id="ARBA00023277"/>
    </source>
</evidence>
<comment type="cofactor">
    <cofactor evidence="1">
        <name>Mg(2+)</name>
        <dbReference type="ChEBI" id="CHEBI:18420"/>
    </cofactor>
</comment>
<dbReference type="SUPFAM" id="SSF56784">
    <property type="entry name" value="HAD-like"/>
    <property type="match status" value="1"/>
</dbReference>
<proteinExistence type="inferred from homology"/>
<dbReference type="AlphaFoldDB" id="A0A1I4H8P8"/>
<dbReference type="Proteomes" id="UP000199607">
    <property type="component" value="Unassembled WGS sequence"/>
</dbReference>
<keyword evidence="4" id="KW-0460">Magnesium</keyword>
<dbReference type="NCBIfam" id="TIGR01509">
    <property type="entry name" value="HAD-SF-IA-v3"/>
    <property type="match status" value="1"/>
</dbReference>
<protein>
    <submittedName>
        <fullName evidence="6">Haloacid dehalogenase superfamily, subfamily IA, variant 3 with third motif having DD or ED</fullName>
    </submittedName>
</protein>
<evidence type="ECO:0000256" key="2">
    <source>
        <dbReference type="ARBA" id="ARBA00007958"/>
    </source>
</evidence>
<dbReference type="Gene3D" id="3.40.50.1000">
    <property type="entry name" value="HAD superfamily/HAD-like"/>
    <property type="match status" value="1"/>
</dbReference>
<comment type="similarity">
    <text evidence="2">Belongs to the HAD-like hydrolase superfamily.</text>
</comment>
<gene>
    <name evidence="6" type="ORF">SAMN04487950_3538</name>
</gene>
<reference evidence="7" key="1">
    <citation type="submission" date="2016-10" db="EMBL/GenBank/DDBJ databases">
        <authorList>
            <person name="Varghese N."/>
            <person name="Submissions S."/>
        </authorList>
    </citation>
    <scope>NUCLEOTIDE SEQUENCE [LARGE SCALE GENOMIC DNA]</scope>
    <source>
        <strain evidence="7">CGMCC 1.7738</strain>
    </source>
</reference>
<dbReference type="InterPro" id="IPR023198">
    <property type="entry name" value="PGP-like_dom2"/>
</dbReference>
<evidence type="ECO:0000256" key="4">
    <source>
        <dbReference type="ARBA" id="ARBA00022842"/>
    </source>
</evidence>
<accession>A0A1I4H8P8</accession>
<dbReference type="InterPro" id="IPR041492">
    <property type="entry name" value="HAD_2"/>
</dbReference>
<dbReference type="Pfam" id="PF13419">
    <property type="entry name" value="HAD_2"/>
    <property type="match status" value="1"/>
</dbReference>
<dbReference type="PANTHER" id="PTHR46193">
    <property type="entry name" value="6-PHOSPHOGLUCONATE PHOSPHATASE"/>
    <property type="match status" value="1"/>
</dbReference>
<keyword evidence="3" id="KW-0479">Metal-binding</keyword>
<dbReference type="Gene3D" id="1.10.150.240">
    <property type="entry name" value="Putative phosphatase, domain 2"/>
    <property type="match status" value="1"/>
</dbReference>
<dbReference type="InterPro" id="IPR051600">
    <property type="entry name" value="Beta-PGM-like"/>
</dbReference>